<feature type="domain" description="G protein-regulated inducer of neurite outgrowth C-terminal" evidence="3">
    <location>
        <begin position="359"/>
        <end position="454"/>
    </location>
</feature>
<feature type="region of interest" description="Disordered" evidence="2">
    <location>
        <begin position="355"/>
        <end position="374"/>
    </location>
</feature>
<keyword evidence="5" id="KW-1185">Reference proteome</keyword>
<dbReference type="InterPro" id="IPR032745">
    <property type="entry name" value="GRIN_C"/>
</dbReference>
<dbReference type="GeneTree" id="ENSGT00570000079168"/>
<protein>
    <recommendedName>
        <fullName evidence="3">G protein-regulated inducer of neurite outgrowth C-terminal domain-containing protein</fullName>
    </recommendedName>
</protein>
<feature type="region of interest" description="Disordered" evidence="2">
    <location>
        <begin position="417"/>
        <end position="458"/>
    </location>
</feature>
<reference evidence="4" key="2">
    <citation type="submission" date="2025-08" db="UniProtKB">
        <authorList>
            <consortium name="Ensembl"/>
        </authorList>
    </citation>
    <scope>IDENTIFICATION</scope>
</reference>
<dbReference type="PANTHER" id="PTHR15718">
    <property type="entry name" value="G PROTEIN-REGULATED INDUCER OF NEURITE OUTGROWTH C-TERMINAL DOMAIN-CONTAINING PROTEIN"/>
    <property type="match status" value="1"/>
</dbReference>
<reference evidence="4" key="3">
    <citation type="submission" date="2025-09" db="UniProtKB">
        <authorList>
            <consortium name="Ensembl"/>
        </authorList>
    </citation>
    <scope>IDENTIFICATION</scope>
</reference>
<feature type="compositionally biased region" description="Polar residues" evidence="2">
    <location>
        <begin position="61"/>
        <end position="70"/>
    </location>
</feature>
<dbReference type="Proteomes" id="UP000694580">
    <property type="component" value="Chromosome 8"/>
</dbReference>
<name>A0AAY4D6R5_9TELE</name>
<evidence type="ECO:0000313" key="4">
    <source>
        <dbReference type="Ensembl" id="ENSDCDP00010041202.1"/>
    </source>
</evidence>
<dbReference type="PANTHER" id="PTHR15718:SF5">
    <property type="entry name" value="G PROTEIN-REGULATED INDUCER OF NEURITE OUTGROWTH 2"/>
    <property type="match status" value="1"/>
</dbReference>
<comment type="function">
    <text evidence="1">May be involved in neurite outgrowth.</text>
</comment>
<feature type="compositionally biased region" description="Basic and acidic residues" evidence="2">
    <location>
        <begin position="95"/>
        <end position="106"/>
    </location>
</feature>
<proteinExistence type="predicted"/>
<organism evidence="4 5">
    <name type="scientific">Denticeps clupeoides</name>
    <name type="common">denticle herring</name>
    <dbReference type="NCBI Taxonomy" id="299321"/>
    <lineage>
        <taxon>Eukaryota</taxon>
        <taxon>Metazoa</taxon>
        <taxon>Chordata</taxon>
        <taxon>Craniata</taxon>
        <taxon>Vertebrata</taxon>
        <taxon>Euteleostomi</taxon>
        <taxon>Actinopterygii</taxon>
        <taxon>Neopterygii</taxon>
        <taxon>Teleostei</taxon>
        <taxon>Clupei</taxon>
        <taxon>Clupeiformes</taxon>
        <taxon>Denticipitoidei</taxon>
        <taxon>Denticipitidae</taxon>
        <taxon>Denticeps</taxon>
    </lineage>
</organism>
<evidence type="ECO:0000259" key="3">
    <source>
        <dbReference type="Pfam" id="PF15235"/>
    </source>
</evidence>
<reference evidence="4 5" key="1">
    <citation type="submission" date="2020-06" db="EMBL/GenBank/DDBJ databases">
        <authorList>
            <consortium name="Wellcome Sanger Institute Data Sharing"/>
        </authorList>
    </citation>
    <scope>NUCLEOTIDE SEQUENCE [LARGE SCALE GENOMIC DNA]</scope>
</reference>
<accession>A0AAY4D6R5</accession>
<dbReference type="GO" id="GO:0031175">
    <property type="term" value="P:neuron projection development"/>
    <property type="evidence" value="ECO:0007669"/>
    <property type="project" value="TreeGrafter"/>
</dbReference>
<dbReference type="AlphaFoldDB" id="A0AAY4D6R5"/>
<dbReference type="GO" id="GO:0005886">
    <property type="term" value="C:plasma membrane"/>
    <property type="evidence" value="ECO:0007669"/>
    <property type="project" value="TreeGrafter"/>
</dbReference>
<evidence type="ECO:0000256" key="1">
    <source>
        <dbReference type="ARBA" id="ARBA00002358"/>
    </source>
</evidence>
<dbReference type="InterPro" id="IPR026646">
    <property type="entry name" value="GPRIN2-like/GPRIN3"/>
</dbReference>
<sequence>MAETGCPPSEPFPPNGTKTGDPGTAPDVIRPLSKSSTEVANNRLRPAEPSQSPSDAVCSAKDNQNDSQHTVPRATCNAETPADQAAVRGKARPHSIAEPEARRANEESMNIKQGKDVGDVPPGCSSSQMDLRAQRLGPVGLPVQRSHSEGLRALREGAASSRPGDNGCSRPSPVLTASAPMCRQSLQLPQSTTLTTSCRPSVAPCAAGAEVKRHRLDDSVSYGSCCVHHGAMEDTFAAYCHHQPIPAPAQLLPRLVGIEGQVATSTSLLALPRLMSSVSETGLDGKHVLRCCPADCSWPSNMPLCRTAREEDRSTRDAATMTSHGDLRDIGVQAGRPADVAPSHVFPEVCLAQDSRNGKKGKAGSASQKTPVKEVKWDAEGMTWEVYGASVDPEELGLAIQKHLELQIKETTVRAAKLSHQDTPISQDGHSDRRSKRRGVMGALQGPACCTRTTTAVD</sequence>
<evidence type="ECO:0000256" key="2">
    <source>
        <dbReference type="SAM" id="MobiDB-lite"/>
    </source>
</evidence>
<feature type="region of interest" description="Disordered" evidence="2">
    <location>
        <begin position="1"/>
        <end position="126"/>
    </location>
</feature>
<dbReference type="Ensembl" id="ENSDCDT00010051148.1">
    <property type="protein sequence ID" value="ENSDCDP00010041202.1"/>
    <property type="gene ID" value="ENSDCDG00010026190.1"/>
</dbReference>
<evidence type="ECO:0000313" key="5">
    <source>
        <dbReference type="Proteomes" id="UP000694580"/>
    </source>
</evidence>
<gene>
    <name evidence="4" type="primary">si:dkey-191g9.7</name>
</gene>
<dbReference type="Pfam" id="PF15235">
    <property type="entry name" value="GRIN_C"/>
    <property type="match status" value="1"/>
</dbReference>